<evidence type="ECO:0000256" key="1">
    <source>
        <dbReference type="ARBA" id="ARBA00003681"/>
    </source>
</evidence>
<evidence type="ECO:0000256" key="3">
    <source>
        <dbReference type="ARBA" id="ARBA00022597"/>
    </source>
</evidence>
<evidence type="ECO:0000313" key="6">
    <source>
        <dbReference type="Proteomes" id="UP000042527"/>
    </source>
</evidence>
<gene>
    <name evidence="5" type="primary">ptsH</name>
    <name evidence="5" type="ORF">TPHV1_190003</name>
</gene>
<dbReference type="Gene3D" id="3.30.1340.10">
    <property type="entry name" value="HPr-like"/>
    <property type="match status" value="1"/>
</dbReference>
<dbReference type="CDD" id="cd00367">
    <property type="entry name" value="PTS-HPr_like"/>
    <property type="match status" value="1"/>
</dbReference>
<accession>A0A0B7GXP8</accession>
<keyword evidence="6" id="KW-1185">Reference proteome</keyword>
<dbReference type="PANTHER" id="PTHR33705">
    <property type="entry name" value="PHOSPHOCARRIER PROTEIN HPR"/>
    <property type="match status" value="1"/>
</dbReference>
<dbReference type="AlphaFoldDB" id="A0A0B7GXP8"/>
<dbReference type="PROSITE" id="PS51350">
    <property type="entry name" value="PTS_HPR_DOM"/>
    <property type="match status" value="1"/>
</dbReference>
<dbReference type="InterPro" id="IPR050399">
    <property type="entry name" value="HPr"/>
</dbReference>
<evidence type="ECO:0000256" key="2">
    <source>
        <dbReference type="ARBA" id="ARBA00020422"/>
    </source>
</evidence>
<dbReference type="Pfam" id="PF00381">
    <property type="entry name" value="PTS-HPr"/>
    <property type="match status" value="1"/>
</dbReference>
<dbReference type="EMBL" id="CDNC01000011">
    <property type="protein sequence ID" value="CEM61396.1"/>
    <property type="molecule type" value="Genomic_DNA"/>
</dbReference>
<keyword evidence="3" id="KW-0762">Sugar transport</keyword>
<comment type="function">
    <text evidence="1">General (non sugar-specific) component of the phosphoenolpyruvate-dependent sugar phosphotransferase system (sugar PTS). This major carbohydrate active-transport system catalyzes the phosphorylation of incoming sugar substrates concomitantly with their translocation across the cell membrane. The phosphoryl group from phosphoenolpyruvate (PEP) is transferred to the phosphoryl carrier protein HPr by enzyme I. Phospho-HPr then transfers it to the PTS EIIA domain.</text>
</comment>
<keyword evidence="5" id="KW-0808">Transferase</keyword>
<dbReference type="GO" id="GO:0016740">
    <property type="term" value="F:transferase activity"/>
    <property type="evidence" value="ECO:0007669"/>
    <property type="project" value="UniProtKB-KW"/>
</dbReference>
<dbReference type="InterPro" id="IPR035895">
    <property type="entry name" value="HPr-like_sf"/>
</dbReference>
<organism evidence="5 6">
    <name type="scientific">Treponema phagedenis</name>
    <dbReference type="NCBI Taxonomy" id="162"/>
    <lineage>
        <taxon>Bacteria</taxon>
        <taxon>Pseudomonadati</taxon>
        <taxon>Spirochaetota</taxon>
        <taxon>Spirochaetia</taxon>
        <taxon>Spirochaetales</taxon>
        <taxon>Treponemataceae</taxon>
        <taxon>Treponema</taxon>
    </lineage>
</organism>
<evidence type="ECO:0000259" key="4">
    <source>
        <dbReference type="PROSITE" id="PS51350"/>
    </source>
</evidence>
<proteinExistence type="predicted"/>
<name>A0A0B7GXP8_TREPH</name>
<dbReference type="Proteomes" id="UP000042527">
    <property type="component" value="Unassembled WGS sequence"/>
</dbReference>
<reference evidence="6" key="1">
    <citation type="submission" date="2015-01" db="EMBL/GenBank/DDBJ databases">
        <authorList>
            <person name="Manzoor Shahid"/>
            <person name="Zubair Saima"/>
        </authorList>
    </citation>
    <scope>NUCLEOTIDE SEQUENCE [LARGE SCALE GENOMIC DNA]</scope>
    <source>
        <strain evidence="6">V1</strain>
    </source>
</reference>
<dbReference type="InterPro" id="IPR000032">
    <property type="entry name" value="HPr-like"/>
</dbReference>
<feature type="domain" description="HPr" evidence="4">
    <location>
        <begin position="9"/>
        <end position="93"/>
    </location>
</feature>
<dbReference type="PRINTS" id="PR00107">
    <property type="entry name" value="PHOSPHOCPHPR"/>
</dbReference>
<sequence length="93" mass="10094">MYTNKEDKMKTFTYTITDPIGIHARPAGKLVALTKTFSSKITISGNDKTADGKRMIAIMSLGIKQGTPITITIEGDDESAAAKAIEDFLKENL</sequence>
<dbReference type="PANTHER" id="PTHR33705:SF1">
    <property type="entry name" value="PHOSPHOCARRIER PROTEIN HPR"/>
    <property type="match status" value="1"/>
</dbReference>
<evidence type="ECO:0000313" key="5">
    <source>
        <dbReference type="EMBL" id="CEM61396.1"/>
    </source>
</evidence>
<dbReference type="NCBIfam" id="TIGR01003">
    <property type="entry name" value="PTS_HPr_family"/>
    <property type="match status" value="1"/>
</dbReference>
<dbReference type="SUPFAM" id="SSF55594">
    <property type="entry name" value="HPr-like"/>
    <property type="match status" value="1"/>
</dbReference>
<protein>
    <recommendedName>
        <fullName evidence="2">Phosphocarrier protein HPr</fullName>
    </recommendedName>
</protein>
<keyword evidence="3" id="KW-0813">Transport</keyword>